<sequence>MKNPISTLVIVASLSVVAASCTKTVDNRGHLPQAEELAAIKPGKSTREDVQALLGSPSATLNYGDESWQYVSAKSETVAFFKPKFVERQAISITFDRAGLVKSVTTRNMEDGQVVEVVDRETPTAGKELSILEQVVGNVGRFSKDSAAK</sequence>
<feature type="signal peptide" evidence="4">
    <location>
        <begin position="1"/>
        <end position="18"/>
    </location>
</feature>
<proteinExistence type="predicted"/>
<dbReference type="Proteomes" id="UP000078543">
    <property type="component" value="Unassembled WGS sequence"/>
</dbReference>
<keyword evidence="6" id="KW-0946">Virion</keyword>
<evidence type="ECO:0000313" key="6">
    <source>
        <dbReference type="EMBL" id="OAN50624.1"/>
    </source>
</evidence>
<organism evidence="6 7">
    <name type="scientific">Magnetospirillum moscoviense</name>
    <dbReference type="NCBI Taxonomy" id="1437059"/>
    <lineage>
        <taxon>Bacteria</taxon>
        <taxon>Pseudomonadati</taxon>
        <taxon>Pseudomonadota</taxon>
        <taxon>Alphaproteobacteria</taxon>
        <taxon>Rhodospirillales</taxon>
        <taxon>Rhodospirillaceae</taxon>
        <taxon>Magnetospirillum</taxon>
    </lineage>
</organism>
<evidence type="ECO:0000313" key="7">
    <source>
        <dbReference type="Proteomes" id="UP000078543"/>
    </source>
</evidence>
<feature type="chain" id="PRO_5008092191" evidence="4">
    <location>
        <begin position="19"/>
        <end position="149"/>
    </location>
</feature>
<dbReference type="AlphaFoldDB" id="A0A178MRQ3"/>
<evidence type="ECO:0000256" key="4">
    <source>
        <dbReference type="SAM" id="SignalP"/>
    </source>
</evidence>
<dbReference type="GO" id="GO:1990063">
    <property type="term" value="C:Bam protein complex"/>
    <property type="evidence" value="ECO:0007669"/>
    <property type="project" value="TreeGrafter"/>
</dbReference>
<dbReference type="PANTHER" id="PTHR37482">
    <property type="entry name" value="OUTER MEMBRANE PROTEIN ASSEMBLY FACTOR BAME"/>
    <property type="match status" value="1"/>
</dbReference>
<feature type="domain" description="Outer membrane protein assembly factor BamE" evidence="5">
    <location>
        <begin position="29"/>
        <end position="103"/>
    </location>
</feature>
<evidence type="ECO:0000256" key="1">
    <source>
        <dbReference type="ARBA" id="ARBA00022729"/>
    </source>
</evidence>
<evidence type="ECO:0000259" key="5">
    <source>
        <dbReference type="Pfam" id="PF04355"/>
    </source>
</evidence>
<gene>
    <name evidence="6" type="ORF">A6A05_12150</name>
</gene>
<keyword evidence="3" id="KW-0998">Cell outer membrane</keyword>
<dbReference type="RefSeq" id="WP_068500193.1">
    <property type="nucleotide sequence ID" value="NZ_LWQU01000137.1"/>
</dbReference>
<keyword evidence="1 4" id="KW-0732">Signal</keyword>
<keyword evidence="2" id="KW-0472">Membrane</keyword>
<dbReference type="InterPro" id="IPR037873">
    <property type="entry name" value="BamE-like"/>
</dbReference>
<protein>
    <submittedName>
        <fullName evidence="6">Cell envelope protein SmpA</fullName>
    </submittedName>
</protein>
<dbReference type="PANTHER" id="PTHR37482:SF1">
    <property type="entry name" value="OUTER MEMBRANE PROTEIN ASSEMBLY FACTOR BAME"/>
    <property type="match status" value="1"/>
</dbReference>
<dbReference type="STRING" id="1437059.A6A05_12150"/>
<dbReference type="PROSITE" id="PS51257">
    <property type="entry name" value="PROKAR_LIPOPROTEIN"/>
    <property type="match status" value="1"/>
</dbReference>
<reference evidence="6 7" key="1">
    <citation type="submission" date="2016-04" db="EMBL/GenBank/DDBJ databases">
        <title>Draft genome sequence of freshwater magnetotactic bacteria Magnetospirillum marisnigri SP-1 and Magnetospirillum moscoviense BB-1.</title>
        <authorList>
            <person name="Koziaeva V."/>
            <person name="Dziuba M.V."/>
            <person name="Ivanov T.M."/>
            <person name="Kuznetsov B."/>
            <person name="Grouzdev D.S."/>
        </authorList>
    </citation>
    <scope>NUCLEOTIDE SEQUENCE [LARGE SCALE GENOMIC DNA]</scope>
    <source>
        <strain evidence="6 7">BB-1</strain>
    </source>
</reference>
<dbReference type="InterPro" id="IPR026592">
    <property type="entry name" value="BamE"/>
</dbReference>
<keyword evidence="6" id="KW-0261">Viral envelope protein</keyword>
<dbReference type="EMBL" id="LWQU01000137">
    <property type="protein sequence ID" value="OAN50624.1"/>
    <property type="molecule type" value="Genomic_DNA"/>
</dbReference>
<dbReference type="Gene3D" id="3.30.1450.10">
    <property type="match status" value="1"/>
</dbReference>
<dbReference type="OrthoDB" id="7160681at2"/>
<evidence type="ECO:0000256" key="2">
    <source>
        <dbReference type="ARBA" id="ARBA00023136"/>
    </source>
</evidence>
<dbReference type="GO" id="GO:0043165">
    <property type="term" value="P:Gram-negative-bacterium-type cell outer membrane assembly"/>
    <property type="evidence" value="ECO:0007669"/>
    <property type="project" value="TreeGrafter"/>
</dbReference>
<comment type="caution">
    <text evidence="6">The sequence shown here is derived from an EMBL/GenBank/DDBJ whole genome shotgun (WGS) entry which is preliminary data.</text>
</comment>
<dbReference type="GO" id="GO:0051205">
    <property type="term" value="P:protein insertion into membrane"/>
    <property type="evidence" value="ECO:0007669"/>
    <property type="project" value="TreeGrafter"/>
</dbReference>
<keyword evidence="7" id="KW-1185">Reference proteome</keyword>
<dbReference type="Pfam" id="PF04355">
    <property type="entry name" value="BamE"/>
    <property type="match status" value="1"/>
</dbReference>
<dbReference type="InterPro" id="IPR007450">
    <property type="entry name" value="BamE_dom"/>
</dbReference>
<evidence type="ECO:0000256" key="3">
    <source>
        <dbReference type="ARBA" id="ARBA00023237"/>
    </source>
</evidence>
<dbReference type="GO" id="GO:0030674">
    <property type="term" value="F:protein-macromolecule adaptor activity"/>
    <property type="evidence" value="ECO:0007669"/>
    <property type="project" value="TreeGrafter"/>
</dbReference>
<accession>A0A178MRQ3</accession>
<name>A0A178MRQ3_9PROT</name>